<protein>
    <submittedName>
        <fullName evidence="2">Uncharacterized protein</fullName>
    </submittedName>
</protein>
<gene>
    <name evidence="1" type="ORF">BECKFW1821A_GA0114235_100440</name>
    <name evidence="2" type="ORF">BECKFW1821B_GA0114236_12252</name>
</gene>
<reference evidence="2" key="1">
    <citation type="submission" date="2019-02" db="EMBL/GenBank/DDBJ databases">
        <authorList>
            <person name="Gruber-Vodicka R. H."/>
            <person name="Seah K. B. B."/>
        </authorList>
    </citation>
    <scope>NUCLEOTIDE SEQUENCE</scope>
    <source>
        <strain evidence="2">BECK_BZ106</strain>
        <strain evidence="1">BECK_BZ15</strain>
    </source>
</reference>
<organism evidence="2">
    <name type="scientific">Candidatus Kentrum sp. FW</name>
    <dbReference type="NCBI Taxonomy" id="2126338"/>
    <lineage>
        <taxon>Bacteria</taxon>
        <taxon>Pseudomonadati</taxon>
        <taxon>Pseudomonadota</taxon>
        <taxon>Gammaproteobacteria</taxon>
        <taxon>Candidatus Kentrum</taxon>
    </lineage>
</organism>
<dbReference type="AlphaFoldDB" id="A0A450TSM2"/>
<name>A0A450TSM2_9GAMM</name>
<evidence type="ECO:0000313" key="1">
    <source>
        <dbReference type="EMBL" id="VFJ43489.1"/>
    </source>
</evidence>
<evidence type="ECO:0000313" key="2">
    <source>
        <dbReference type="EMBL" id="VFJ71520.1"/>
    </source>
</evidence>
<dbReference type="EMBL" id="CAADFD010000225">
    <property type="protein sequence ID" value="VFJ71520.1"/>
    <property type="molecule type" value="Genomic_DNA"/>
</dbReference>
<proteinExistence type="predicted"/>
<dbReference type="EMBL" id="CAADEW010000004">
    <property type="protein sequence ID" value="VFJ43489.1"/>
    <property type="molecule type" value="Genomic_DNA"/>
</dbReference>
<sequence length="44" mass="5062">MERHGGLLRNATEDVPYRVPDFGCTRQPRYGSLVLRHSLANHLK</sequence>
<accession>A0A450TSM2</accession>